<evidence type="ECO:0000313" key="2">
    <source>
        <dbReference type="EMBL" id="MDT2731428.1"/>
    </source>
</evidence>
<organism evidence="2 3">
    <name type="scientific">Streptococcus parauberis</name>
    <dbReference type="NCBI Taxonomy" id="1348"/>
    <lineage>
        <taxon>Bacteria</taxon>
        <taxon>Bacillati</taxon>
        <taxon>Bacillota</taxon>
        <taxon>Bacilli</taxon>
        <taxon>Lactobacillales</taxon>
        <taxon>Streptococcaceae</taxon>
        <taxon>Streptococcus</taxon>
    </lineage>
</organism>
<dbReference type="InterPro" id="IPR010697">
    <property type="entry name" value="YspA"/>
</dbReference>
<dbReference type="PANTHER" id="PTHR38440">
    <property type="entry name" value="UPF0398 PROTEIN YPSA"/>
    <property type="match status" value="1"/>
</dbReference>
<accession>A0A0E2UDT9</accession>
<dbReference type="AlphaFoldDB" id="A0A0E2UDT9"/>
<sequence length="172" mass="20411">MTAILISGYRSSDLGIFQDKDKRIPYIKIAIKKDIIAYIEEGIEWFIFTGNLGFEYWALEVCQELKNDYPINLATIFIFENHGENWNESNQNKLRVFRQVDFVKYCFPSYENPGQFKQYNQFLADNTDKAYIFYDEENVTNLKYLVKFLKAQPGYLVDSLTFERLNEIVEDQ</sequence>
<dbReference type="OrthoDB" id="2301957at2"/>
<evidence type="ECO:0000256" key="1">
    <source>
        <dbReference type="HAMAP-Rule" id="MF_01575"/>
    </source>
</evidence>
<reference evidence="2" key="1">
    <citation type="submission" date="2023-03" db="EMBL/GenBank/DDBJ databases">
        <authorList>
            <person name="Shen W."/>
            <person name="Cai J."/>
        </authorList>
    </citation>
    <scope>NUCLEOTIDE SEQUENCE</scope>
    <source>
        <strain evidence="2">P82-2</strain>
    </source>
</reference>
<evidence type="ECO:0000313" key="3">
    <source>
        <dbReference type="Proteomes" id="UP001180515"/>
    </source>
</evidence>
<dbReference type="EMBL" id="JARQAG010000004">
    <property type="protein sequence ID" value="MDT2731428.1"/>
    <property type="molecule type" value="Genomic_DNA"/>
</dbReference>
<dbReference type="RefSeq" id="WP_003103895.1">
    <property type="nucleotide sequence ID" value="NZ_BAWT01000021.1"/>
</dbReference>
<dbReference type="Proteomes" id="UP001180515">
    <property type="component" value="Unassembled WGS sequence"/>
</dbReference>
<name>A0A0E2UDT9_9STRE</name>
<dbReference type="eggNOG" id="COG4474">
    <property type="taxonomic scope" value="Bacteria"/>
</dbReference>
<dbReference type="OMA" id="LEWVITG"/>
<comment type="similarity">
    <text evidence="1">Belongs to the UPF0398 family.</text>
</comment>
<proteinExistence type="inferred from homology"/>
<dbReference type="Gene3D" id="3.40.50.450">
    <property type="match status" value="1"/>
</dbReference>
<dbReference type="GeneID" id="61420800"/>
<dbReference type="SUPFAM" id="SSF102405">
    <property type="entry name" value="MCP/YpsA-like"/>
    <property type="match status" value="1"/>
</dbReference>
<dbReference type="NCBIfam" id="NF010181">
    <property type="entry name" value="PRK13660.1"/>
    <property type="match status" value="1"/>
</dbReference>
<dbReference type="PANTHER" id="PTHR38440:SF1">
    <property type="entry name" value="UPF0398 PROTEIN SPR0331"/>
    <property type="match status" value="1"/>
</dbReference>
<gene>
    <name evidence="2" type="ORF">P7G31_04065</name>
</gene>
<dbReference type="Pfam" id="PF06908">
    <property type="entry name" value="YpsA"/>
    <property type="match status" value="1"/>
</dbReference>
<dbReference type="PIRSF" id="PIRSF021290">
    <property type="entry name" value="DUF1273"/>
    <property type="match status" value="1"/>
</dbReference>
<comment type="caution">
    <text evidence="2">The sequence shown here is derived from an EMBL/GenBank/DDBJ whole genome shotgun (WGS) entry which is preliminary data.</text>
</comment>
<protein>
    <recommendedName>
        <fullName evidence="1">UPF0398 protein P7G31_04065</fullName>
    </recommendedName>
</protein>
<dbReference type="HAMAP" id="MF_01575">
    <property type="entry name" value="UPF0398"/>
    <property type="match status" value="1"/>
</dbReference>